<proteinExistence type="predicted"/>
<organism evidence="1 2">
    <name type="scientific">Schizopora paradoxa</name>
    <dbReference type="NCBI Taxonomy" id="27342"/>
    <lineage>
        <taxon>Eukaryota</taxon>
        <taxon>Fungi</taxon>
        <taxon>Dikarya</taxon>
        <taxon>Basidiomycota</taxon>
        <taxon>Agaricomycotina</taxon>
        <taxon>Agaricomycetes</taxon>
        <taxon>Hymenochaetales</taxon>
        <taxon>Schizoporaceae</taxon>
        <taxon>Schizopora</taxon>
    </lineage>
</organism>
<dbReference type="OrthoDB" id="3063971at2759"/>
<protein>
    <submittedName>
        <fullName evidence="1">Uncharacterized protein</fullName>
    </submittedName>
</protein>
<reference evidence="1 2" key="1">
    <citation type="submission" date="2015-04" db="EMBL/GenBank/DDBJ databases">
        <title>Complete genome sequence of Schizopora paradoxa KUC8140, a cosmopolitan wood degrader in East Asia.</title>
        <authorList>
            <consortium name="DOE Joint Genome Institute"/>
            <person name="Min B."/>
            <person name="Park H."/>
            <person name="Jang Y."/>
            <person name="Kim J.-J."/>
            <person name="Kim K.H."/>
            <person name="Pangilinan J."/>
            <person name="Lipzen A."/>
            <person name="Riley R."/>
            <person name="Grigoriev I.V."/>
            <person name="Spatafora J.W."/>
            <person name="Choi I.-G."/>
        </authorList>
    </citation>
    <scope>NUCLEOTIDE SEQUENCE [LARGE SCALE GENOMIC DNA]</scope>
    <source>
        <strain evidence="1 2">KUC8140</strain>
    </source>
</reference>
<dbReference type="Gene3D" id="1.20.1280.50">
    <property type="match status" value="1"/>
</dbReference>
<name>A0A0H2RTE3_9AGAM</name>
<dbReference type="Gene3D" id="3.80.10.10">
    <property type="entry name" value="Ribonuclease Inhibitor"/>
    <property type="match status" value="1"/>
</dbReference>
<dbReference type="EMBL" id="KQ085937">
    <property type="protein sequence ID" value="KLO14882.1"/>
    <property type="molecule type" value="Genomic_DNA"/>
</dbReference>
<evidence type="ECO:0000313" key="1">
    <source>
        <dbReference type="EMBL" id="KLO14882.1"/>
    </source>
</evidence>
<accession>A0A0H2RTE3</accession>
<dbReference type="SUPFAM" id="SSF52047">
    <property type="entry name" value="RNI-like"/>
    <property type="match status" value="1"/>
</dbReference>
<dbReference type="InterPro" id="IPR032675">
    <property type="entry name" value="LRR_dom_sf"/>
</dbReference>
<gene>
    <name evidence="1" type="ORF">SCHPADRAFT_996258</name>
</gene>
<dbReference type="InParanoid" id="A0A0H2RTE3"/>
<dbReference type="Proteomes" id="UP000053477">
    <property type="component" value="Unassembled WGS sequence"/>
</dbReference>
<evidence type="ECO:0000313" key="2">
    <source>
        <dbReference type="Proteomes" id="UP000053477"/>
    </source>
</evidence>
<dbReference type="AlphaFoldDB" id="A0A0H2RTE3"/>
<sequence length="452" mass="52339">MAPRKLATKSTKLPKTIETSRPRRRAFKHAASHEETCPFAPQHLPFEILTEIFTFAVPTNYDPYRLECSLSQWTSFHTDIFPLNVAVVCRTWRRAAILTDELWTTLYVELHNASNKSFTSLKRYLRVLLNKFTGDDVREKRYWGLRIGVRFHQRRWERIDLSFDHQASFGDTLTLKMADLTSLEELQLQGTNWAIQFPTRSVGEWKVTETVTLSKLRTLRLLDLAQHCRSGLFLAAQNVEELEMSVNKYEPNPWRPFRLHKLKKLTINDKSARTDVLANLECPELKELYLAGASRPTFTELLDFVSRASVKLEVLDFAMWDSFEPGVLGMMTLLDVLVIQESLKELSVRGRRVKDGCFLRALATWDPEEEPFYCPLLSKLYLSGILSKANIFTEFVNKRCRTQDGTVFQMTFHNCKITNESGPPHHKMHSIEGVERGKEEGLELFVTNEIYP</sequence>
<keyword evidence="2" id="KW-1185">Reference proteome</keyword>